<evidence type="ECO:0000313" key="3">
    <source>
        <dbReference type="Proteomes" id="UP000198704"/>
    </source>
</evidence>
<evidence type="ECO:0000313" key="2">
    <source>
        <dbReference type="EMBL" id="SDO52278.1"/>
    </source>
</evidence>
<organism evidence="2 3">
    <name type="scientific">Methylobacterium phyllostachyos</name>
    <dbReference type="NCBI Taxonomy" id="582672"/>
    <lineage>
        <taxon>Bacteria</taxon>
        <taxon>Pseudomonadati</taxon>
        <taxon>Pseudomonadota</taxon>
        <taxon>Alphaproteobacteria</taxon>
        <taxon>Hyphomicrobiales</taxon>
        <taxon>Methylobacteriaceae</taxon>
        <taxon>Methylobacterium</taxon>
    </lineage>
</organism>
<keyword evidence="3" id="KW-1185">Reference proteome</keyword>
<proteinExistence type="predicted"/>
<protein>
    <submittedName>
        <fullName evidence="2">Uncharacterized protein</fullName>
    </submittedName>
</protein>
<gene>
    <name evidence="2" type="ORF">SAMN05216360_12544</name>
</gene>
<dbReference type="STRING" id="582672.SAMN05216360_12544"/>
<dbReference type="AlphaFoldDB" id="A0A1H0K8B5"/>
<dbReference type="EMBL" id="FNHS01000025">
    <property type="protein sequence ID" value="SDO52278.1"/>
    <property type="molecule type" value="Genomic_DNA"/>
</dbReference>
<accession>A0A1H0K8B5</accession>
<dbReference type="Proteomes" id="UP000198704">
    <property type="component" value="Unassembled WGS sequence"/>
</dbReference>
<evidence type="ECO:0000256" key="1">
    <source>
        <dbReference type="SAM" id="MobiDB-lite"/>
    </source>
</evidence>
<sequence>MMNRLTDRLSRLEMQAAPPAAGKHLVFRIEAPHGTPAAAIVAFLRERGHAIRDEDEVFVMNVGAYALATSEPIRDLSPELLTEQARAAAPAGGEWPMPPGSSFTFKLDNPRALQ</sequence>
<reference evidence="3" key="1">
    <citation type="submission" date="2016-10" db="EMBL/GenBank/DDBJ databases">
        <authorList>
            <person name="Varghese N."/>
            <person name="Submissions S."/>
        </authorList>
    </citation>
    <scope>NUCLEOTIDE SEQUENCE [LARGE SCALE GENOMIC DNA]</scope>
    <source>
        <strain evidence="3">BL47</strain>
    </source>
</reference>
<name>A0A1H0K8B5_9HYPH</name>
<feature type="region of interest" description="Disordered" evidence="1">
    <location>
        <begin position="88"/>
        <end position="114"/>
    </location>
</feature>